<reference evidence="6 7" key="1">
    <citation type="journal article" date="2013" name="Genome Announc.">
        <title>Genome Sequence of the Polycyclic Aromatic Hydrocarbon-Degrading Bacterium Strain Marinobacter nanhaiticus D15-8WT.</title>
        <authorList>
            <person name="Cui Z."/>
            <person name="Gao W."/>
            <person name="Li Q."/>
            <person name="Xu G."/>
            <person name="Zheng L."/>
        </authorList>
    </citation>
    <scope>NUCLEOTIDE SEQUENCE [LARGE SCALE GENOMIC DNA]</scope>
    <source>
        <strain evidence="6 7">D15-8W</strain>
    </source>
</reference>
<dbReference type="Proteomes" id="UP000013165">
    <property type="component" value="Unassembled WGS sequence"/>
</dbReference>
<dbReference type="GO" id="GO:0009279">
    <property type="term" value="C:cell outer membrane"/>
    <property type="evidence" value="ECO:0007669"/>
    <property type="project" value="UniProtKB-SubCell"/>
</dbReference>
<comment type="caution">
    <text evidence="6">The sequence shown here is derived from an EMBL/GenBank/DDBJ whole genome shotgun (WGS) entry which is preliminary data.</text>
</comment>
<dbReference type="eggNOG" id="COG3713">
    <property type="taxonomic scope" value="Bacteria"/>
</dbReference>
<keyword evidence="3" id="KW-0732">Signal</keyword>
<evidence type="ECO:0000256" key="5">
    <source>
        <dbReference type="ARBA" id="ARBA00023237"/>
    </source>
</evidence>
<proteinExistence type="inferred from homology"/>
<evidence type="ECO:0000256" key="4">
    <source>
        <dbReference type="ARBA" id="ARBA00023136"/>
    </source>
</evidence>
<accession>N6WR31</accession>
<evidence type="ECO:0000313" key="7">
    <source>
        <dbReference type="Proteomes" id="UP000013165"/>
    </source>
</evidence>
<organism evidence="6 7">
    <name type="scientific">Marinobacter nanhaiticus D15-8W</name>
    <dbReference type="NCBI Taxonomy" id="626887"/>
    <lineage>
        <taxon>Bacteria</taxon>
        <taxon>Pseudomonadati</taxon>
        <taxon>Pseudomonadota</taxon>
        <taxon>Gammaproteobacteria</taxon>
        <taxon>Pseudomonadales</taxon>
        <taxon>Marinobacteraceae</taxon>
        <taxon>Marinobacter</taxon>
    </lineage>
</organism>
<keyword evidence="7" id="KW-1185">Reference proteome</keyword>
<evidence type="ECO:0000313" key="6">
    <source>
        <dbReference type="EMBL" id="ENO14036.2"/>
    </source>
</evidence>
<dbReference type="EMBL" id="APLQ01000014">
    <property type="protein sequence ID" value="ENO14036.2"/>
    <property type="molecule type" value="Genomic_DNA"/>
</dbReference>
<comment type="subcellular location">
    <subcellularLocation>
        <location evidence="1">Cell outer membrane</location>
    </subcellularLocation>
</comment>
<dbReference type="OrthoDB" id="8741240at2"/>
<sequence length="259" mass="28178">MPCPNTLRCCPSLGPKGPLLLVVLLLWKLPAVAKEEDHVAVGIGSAALPRFQGSEDYRAEPVPLVDIKQWRFFAKTGDGIGLNLYEGRRVTVGASVSWMQGYDEDDVPEGIGELDSELGGRVFISTELYGITATVSGTQALSEEERGLIATARIAYPYQLTERFLIVSSIAANWGDEQYMNSYFGVDGTRAANSGLPLYEPSAGFKDVSLRLAFRYELSADWGVGGAIEGSQLMNTAYDSPFVETKTQARALVGVTYRF</sequence>
<keyword evidence="5" id="KW-0998">Cell outer membrane</keyword>
<dbReference type="AlphaFoldDB" id="N6WR31"/>
<dbReference type="InterPro" id="IPR010583">
    <property type="entry name" value="MipA"/>
</dbReference>
<dbReference type="PANTHER" id="PTHR38776:SF1">
    <property type="entry name" value="MLTA-INTERACTING PROTEIN-RELATED"/>
    <property type="match status" value="1"/>
</dbReference>
<name>N6WR31_9GAMM</name>
<dbReference type="STRING" id="626887.J057_21620"/>
<dbReference type="HOGENOM" id="CLU_062990_0_1_6"/>
<comment type="similarity">
    <text evidence="2">Belongs to the MipA/OmpV family.</text>
</comment>
<dbReference type="Pfam" id="PF06629">
    <property type="entry name" value="MipA"/>
    <property type="match status" value="1"/>
</dbReference>
<protein>
    <submittedName>
        <fullName evidence="6">MipA/OmpV family protein</fullName>
    </submittedName>
</protein>
<evidence type="ECO:0000256" key="3">
    <source>
        <dbReference type="ARBA" id="ARBA00022729"/>
    </source>
</evidence>
<dbReference type="PANTHER" id="PTHR38776">
    <property type="entry name" value="MLTA-INTERACTING PROTEIN-RELATED"/>
    <property type="match status" value="1"/>
</dbReference>
<evidence type="ECO:0000256" key="2">
    <source>
        <dbReference type="ARBA" id="ARBA00005722"/>
    </source>
</evidence>
<evidence type="ECO:0000256" key="1">
    <source>
        <dbReference type="ARBA" id="ARBA00004442"/>
    </source>
</evidence>
<dbReference type="PATRIC" id="fig|626887.3.peg.4330"/>
<keyword evidence="4" id="KW-0472">Membrane</keyword>
<gene>
    <name evidence="6" type="ORF">J057_21620</name>
</gene>